<evidence type="ECO:0000313" key="4">
    <source>
        <dbReference type="Proteomes" id="UP000183063"/>
    </source>
</evidence>
<gene>
    <name evidence="2" type="ORF">RTCCBAU85039_4658</name>
    <name evidence="3" type="ORF">SAMN05216228_104438</name>
</gene>
<evidence type="ECO:0000313" key="5">
    <source>
        <dbReference type="Proteomes" id="UP000198939"/>
    </source>
</evidence>
<keyword evidence="5" id="KW-1185">Reference proteome</keyword>
<evidence type="ECO:0000313" key="3">
    <source>
        <dbReference type="EMBL" id="SEP16505.1"/>
    </source>
</evidence>
<dbReference type="EMBL" id="FOCV01000044">
    <property type="protein sequence ID" value="SEP16505.1"/>
    <property type="molecule type" value="Genomic_DNA"/>
</dbReference>
<dbReference type="EMBL" id="FNXB01000030">
    <property type="protein sequence ID" value="SEI11310.1"/>
    <property type="molecule type" value="Genomic_DNA"/>
</dbReference>
<sequence>MSIIKTAQMPRVLAGGKGVTEMRTDGLERN</sequence>
<accession>A0A1H8VM38</accession>
<proteinExistence type="predicted"/>
<feature type="region of interest" description="Disordered" evidence="1">
    <location>
        <begin position="1"/>
        <end position="30"/>
    </location>
</feature>
<protein>
    <submittedName>
        <fullName evidence="2">Uncharacterized protein</fullName>
    </submittedName>
</protein>
<evidence type="ECO:0000313" key="2">
    <source>
        <dbReference type="EMBL" id="SEI11310.1"/>
    </source>
</evidence>
<dbReference type="AlphaFoldDB" id="A0A1H8VM38"/>
<feature type="compositionally biased region" description="Basic and acidic residues" evidence="1">
    <location>
        <begin position="20"/>
        <end position="30"/>
    </location>
</feature>
<reference evidence="4" key="3">
    <citation type="submission" date="2016-10" db="EMBL/GenBank/DDBJ databases">
        <authorList>
            <person name="Wibberg D."/>
        </authorList>
    </citation>
    <scope>NUCLEOTIDE SEQUENCE [LARGE SCALE GENOMIC DNA]</scope>
</reference>
<evidence type="ECO:0000256" key="1">
    <source>
        <dbReference type="SAM" id="MobiDB-lite"/>
    </source>
</evidence>
<dbReference type="Proteomes" id="UP000198939">
    <property type="component" value="Unassembled WGS sequence"/>
</dbReference>
<name>A0A1H8VM38_9HYPH</name>
<reference evidence="2" key="1">
    <citation type="submission" date="2016-10" db="EMBL/GenBank/DDBJ databases">
        <authorList>
            <person name="de Groot N.N."/>
        </authorList>
    </citation>
    <scope>NUCLEOTIDE SEQUENCE [LARGE SCALE GENOMIC DNA]</scope>
    <source>
        <strain evidence="2">CCBAU85039</strain>
    </source>
</reference>
<organism evidence="2 4">
    <name type="scientific">Rhizobium tibeticum</name>
    <dbReference type="NCBI Taxonomy" id="501024"/>
    <lineage>
        <taxon>Bacteria</taxon>
        <taxon>Pseudomonadati</taxon>
        <taxon>Pseudomonadota</taxon>
        <taxon>Alphaproteobacteria</taxon>
        <taxon>Hyphomicrobiales</taxon>
        <taxon>Rhizobiaceae</taxon>
        <taxon>Rhizobium/Agrobacterium group</taxon>
        <taxon>Rhizobium</taxon>
    </lineage>
</organism>
<dbReference type="Proteomes" id="UP000183063">
    <property type="component" value="Unassembled WGS sequence"/>
</dbReference>
<reference evidence="3 5" key="2">
    <citation type="submission" date="2016-10" db="EMBL/GenBank/DDBJ databases">
        <authorList>
            <person name="Varghese N."/>
            <person name="Submissions S."/>
        </authorList>
    </citation>
    <scope>NUCLEOTIDE SEQUENCE [LARGE SCALE GENOMIC DNA]</scope>
    <source>
        <strain evidence="3 5">CGMCC 1.7071</strain>
    </source>
</reference>